<reference evidence="2 3" key="1">
    <citation type="submission" date="2014-11" db="EMBL/GenBank/DDBJ databases">
        <authorList>
            <person name="Zhu J."/>
            <person name="Qi W."/>
            <person name="Song R."/>
        </authorList>
    </citation>
    <scope>NUCLEOTIDE SEQUENCE [LARGE SCALE GENOMIC DNA]</scope>
</reference>
<keyword evidence="3" id="KW-1185">Reference proteome</keyword>
<feature type="compositionally biased region" description="Basic and acidic residues" evidence="1">
    <location>
        <begin position="114"/>
        <end position="134"/>
    </location>
</feature>
<dbReference type="EMBL" id="CDMY01000531">
    <property type="protein sequence ID" value="CEM20928.1"/>
    <property type="molecule type" value="Genomic_DNA"/>
</dbReference>
<accession>A0A0G4FZH7</accession>
<name>A0A0G4FZH7_VITBC</name>
<proteinExistence type="predicted"/>
<feature type="compositionally biased region" description="Polar residues" evidence="1">
    <location>
        <begin position="51"/>
        <end position="64"/>
    </location>
</feature>
<sequence length="156" mass="16513">MSFRQIDTPAASVSGSDPVAGSLLATDGLMPPTAVEGSAQQEGDGEDDGTTKNNRIIDNVNSQLEDVAGADKHETRDEDDNGQQSDVSEGAAASDESASTTTTTMATTNISSKGDGRFKQEHHTERAAVTKEHLQNGPLPRALAYLYAKHNSRRNV</sequence>
<protein>
    <submittedName>
        <fullName evidence="2">Uncharacterized protein</fullName>
    </submittedName>
</protein>
<dbReference type="PhylomeDB" id="A0A0G4FZH7"/>
<feature type="compositionally biased region" description="Low complexity" evidence="1">
    <location>
        <begin position="91"/>
        <end position="112"/>
    </location>
</feature>
<evidence type="ECO:0000313" key="3">
    <source>
        <dbReference type="Proteomes" id="UP000041254"/>
    </source>
</evidence>
<feature type="region of interest" description="Disordered" evidence="1">
    <location>
        <begin position="1"/>
        <end position="140"/>
    </location>
</feature>
<evidence type="ECO:0000256" key="1">
    <source>
        <dbReference type="SAM" id="MobiDB-lite"/>
    </source>
</evidence>
<organism evidence="2 3">
    <name type="scientific">Vitrella brassicaformis (strain CCMP3155)</name>
    <dbReference type="NCBI Taxonomy" id="1169540"/>
    <lineage>
        <taxon>Eukaryota</taxon>
        <taxon>Sar</taxon>
        <taxon>Alveolata</taxon>
        <taxon>Colpodellida</taxon>
        <taxon>Vitrellaceae</taxon>
        <taxon>Vitrella</taxon>
    </lineage>
</organism>
<dbReference type="InParanoid" id="A0A0G4FZH7"/>
<evidence type="ECO:0000313" key="2">
    <source>
        <dbReference type="EMBL" id="CEM20928.1"/>
    </source>
</evidence>
<dbReference type="Proteomes" id="UP000041254">
    <property type="component" value="Unassembled WGS sequence"/>
</dbReference>
<dbReference type="VEuPathDB" id="CryptoDB:Vbra_16569"/>
<gene>
    <name evidence="2" type="ORF">Vbra_16569</name>
</gene>
<dbReference type="AlphaFoldDB" id="A0A0G4FZH7"/>